<comment type="caution">
    <text evidence="1">The sequence shown here is derived from an EMBL/GenBank/DDBJ whole genome shotgun (WGS) entry which is preliminary data.</text>
</comment>
<dbReference type="RefSeq" id="WP_273935609.1">
    <property type="nucleotide sequence ID" value="NZ_CP097263.1"/>
</dbReference>
<evidence type="ECO:0000313" key="2">
    <source>
        <dbReference type="Proteomes" id="UP001589810"/>
    </source>
</evidence>
<keyword evidence="2" id="KW-1185">Reference proteome</keyword>
<dbReference type="EMBL" id="JBHLUD010000007">
    <property type="protein sequence ID" value="MFC0544125.1"/>
    <property type="molecule type" value="Genomic_DNA"/>
</dbReference>
<dbReference type="Proteomes" id="UP001589810">
    <property type="component" value="Unassembled WGS sequence"/>
</dbReference>
<reference evidence="1 2" key="1">
    <citation type="submission" date="2024-09" db="EMBL/GenBank/DDBJ databases">
        <authorList>
            <person name="Sun Q."/>
            <person name="Mori K."/>
        </authorList>
    </citation>
    <scope>NUCLEOTIDE SEQUENCE [LARGE SCALE GENOMIC DNA]</scope>
    <source>
        <strain evidence="1 2">TBRC 1432</strain>
    </source>
</reference>
<evidence type="ECO:0000313" key="1">
    <source>
        <dbReference type="EMBL" id="MFC0544125.1"/>
    </source>
</evidence>
<gene>
    <name evidence="1" type="ORF">ACFFH7_21655</name>
</gene>
<accession>A0ABV6MW95</accession>
<proteinExistence type="predicted"/>
<organism evidence="1 2">
    <name type="scientific">Kutzneria chonburiensis</name>
    <dbReference type="NCBI Taxonomy" id="1483604"/>
    <lineage>
        <taxon>Bacteria</taxon>
        <taxon>Bacillati</taxon>
        <taxon>Actinomycetota</taxon>
        <taxon>Actinomycetes</taxon>
        <taxon>Pseudonocardiales</taxon>
        <taxon>Pseudonocardiaceae</taxon>
        <taxon>Kutzneria</taxon>
    </lineage>
</organism>
<sequence>MIPAPLVNDALARAFVEYWGAVAVRREVVALADLRSTIRTVRRDRLRNAHAVLASQTGSGLRLYEPVRYSARGVALGVVVESYGETAVVLDGTNRAVAALRHGCEAIVVTVVSPCTPKPPAADTIPLTDVGIWAEDGPRKELFRALDEQLFRPMPDILARAEHDVLATLIKEERDGTDRLHVGRAR</sequence>
<name>A0ABV6MW95_9PSEU</name>
<protein>
    <submittedName>
        <fullName evidence="1">Uncharacterized protein</fullName>
    </submittedName>
</protein>